<feature type="domain" description="SUN" evidence="6">
    <location>
        <begin position="519"/>
        <end position="703"/>
    </location>
</feature>
<dbReference type="PANTHER" id="PTHR12911:SF8">
    <property type="entry name" value="KLAROID PROTEIN-RELATED"/>
    <property type="match status" value="1"/>
</dbReference>
<dbReference type="GO" id="GO:0034993">
    <property type="term" value="C:meiotic nuclear membrane microtubule tethering complex"/>
    <property type="evidence" value="ECO:0007669"/>
    <property type="project" value="TreeGrafter"/>
</dbReference>
<feature type="region of interest" description="Disordered" evidence="5">
    <location>
        <begin position="72"/>
        <end position="91"/>
    </location>
</feature>
<evidence type="ECO:0000313" key="8">
    <source>
        <dbReference type="Proteomes" id="UP000481861"/>
    </source>
</evidence>
<evidence type="ECO:0000313" key="7">
    <source>
        <dbReference type="EMBL" id="KAF2873429.1"/>
    </source>
</evidence>
<feature type="region of interest" description="Disordered" evidence="5">
    <location>
        <begin position="1"/>
        <end position="27"/>
    </location>
</feature>
<accession>A0A7C8I8N1</accession>
<dbReference type="Gene3D" id="2.60.120.260">
    <property type="entry name" value="Galactose-binding domain-like"/>
    <property type="match status" value="1"/>
</dbReference>
<name>A0A7C8I8N1_9PLEO</name>
<dbReference type="InterPro" id="IPR045119">
    <property type="entry name" value="SUN1-5"/>
</dbReference>
<dbReference type="OrthoDB" id="342281at2759"/>
<gene>
    <name evidence="7" type="ORF">BDV95DRAFT_666559</name>
</gene>
<organism evidence="7 8">
    <name type="scientific">Massariosphaeria phaeospora</name>
    <dbReference type="NCBI Taxonomy" id="100035"/>
    <lineage>
        <taxon>Eukaryota</taxon>
        <taxon>Fungi</taxon>
        <taxon>Dikarya</taxon>
        <taxon>Ascomycota</taxon>
        <taxon>Pezizomycotina</taxon>
        <taxon>Dothideomycetes</taxon>
        <taxon>Pleosporomycetidae</taxon>
        <taxon>Pleosporales</taxon>
        <taxon>Pleosporales incertae sedis</taxon>
        <taxon>Massariosphaeria</taxon>
    </lineage>
</organism>
<evidence type="ECO:0000256" key="1">
    <source>
        <dbReference type="ARBA" id="ARBA00004370"/>
    </source>
</evidence>
<keyword evidence="3" id="KW-1133">Transmembrane helix</keyword>
<protein>
    <submittedName>
        <fullName evidence="7">UNC-like C-terminal-domain-containing protein</fullName>
    </submittedName>
</protein>
<evidence type="ECO:0000256" key="2">
    <source>
        <dbReference type="ARBA" id="ARBA00022692"/>
    </source>
</evidence>
<feature type="compositionally biased region" description="Polar residues" evidence="5">
    <location>
        <begin position="140"/>
        <end position="156"/>
    </location>
</feature>
<dbReference type="EMBL" id="JAADJZ010000007">
    <property type="protein sequence ID" value="KAF2873429.1"/>
    <property type="molecule type" value="Genomic_DNA"/>
</dbReference>
<dbReference type="Proteomes" id="UP000481861">
    <property type="component" value="Unassembled WGS sequence"/>
</dbReference>
<sequence length="710" mass="77765">MSSLRAGGPLVKMESSLEASHSTPTTHTRIISHIEATRYTMARNNARTPSIAPSRRSNRLAGSVAESVAESVAASTATSRKGPLPKAKARQSHAYGAGGRVGAAEELAVPVTGFTQAFDAQRESAVVRDEDVNISGALNAGTTRGSPTPSNASRFASVTPHDDESVRPPSLSPLAPDTVSRTREMDSSKSFGMVHETGLLHERESTRMGLSQSNTVLQGRHSPSAFVGASGVASQTNDVPQGHPSPAMFPRAPGHGILKNLWAQVLFGLLISAVIVATLMGLRNYKTTSAGLPESSSITTVAVASKTRYLDDCYTPLSDDMYSMIRGLPEGRIGIDYDILSVRQFKAERKVEFMMNTLRKFQEDLPDMVIAHREKDGELTIPDEFWRAFASKMSLQPLVAGNDPNSDSEWTEFWEKNQARIKDMTPQLIEGETSFPTLIHREELTKLLEKQYTKTAELVDRKIDLAMQTMAVEVRAIARKEADGAVLDKLRLHSFALTMFVTNAELSLRNVNYFSTGLQAHIDPHHTSATMLDPLGILPKLARWILSIPHRRPPVVALEGWKEPGDCWCVAPDTVGMGMAQIAVNLGHTIRPTKITIDHLPKLAAPGKDITNAPQNMELWVMTDQEPNWLITKVKGSSCGIGPRGWVCLGQFRYNIHSSNHIQTFQLEGDIATGISKAMVRVVDNWGADHTCIYRIRLHGEEAMVEGDEE</sequence>
<feature type="compositionally biased region" description="Polar residues" evidence="5">
    <location>
        <begin position="17"/>
        <end position="27"/>
    </location>
</feature>
<keyword evidence="2" id="KW-0812">Transmembrane</keyword>
<reference evidence="7 8" key="1">
    <citation type="submission" date="2020-01" db="EMBL/GenBank/DDBJ databases">
        <authorList>
            <consortium name="DOE Joint Genome Institute"/>
            <person name="Haridas S."/>
            <person name="Albert R."/>
            <person name="Binder M."/>
            <person name="Bloem J."/>
            <person name="Labutti K."/>
            <person name="Salamov A."/>
            <person name="Andreopoulos B."/>
            <person name="Baker S.E."/>
            <person name="Barry K."/>
            <person name="Bills G."/>
            <person name="Bluhm B.H."/>
            <person name="Cannon C."/>
            <person name="Castanera R."/>
            <person name="Culley D.E."/>
            <person name="Daum C."/>
            <person name="Ezra D."/>
            <person name="Gonzalez J.B."/>
            <person name="Henrissat B."/>
            <person name="Kuo A."/>
            <person name="Liang C."/>
            <person name="Lipzen A."/>
            <person name="Lutzoni F."/>
            <person name="Magnuson J."/>
            <person name="Mondo S."/>
            <person name="Nolan M."/>
            <person name="Ohm R."/>
            <person name="Pangilinan J."/>
            <person name="Park H.-J.H."/>
            <person name="Ramirez L."/>
            <person name="Alfaro M."/>
            <person name="Sun H."/>
            <person name="Tritt A."/>
            <person name="Yoshinaga Y."/>
            <person name="Zwiers L.-H.L."/>
            <person name="Turgeon B.G."/>
            <person name="Goodwin S.B."/>
            <person name="Spatafora J.W."/>
            <person name="Crous P.W."/>
            <person name="Grigoriev I.V."/>
        </authorList>
    </citation>
    <scope>NUCLEOTIDE SEQUENCE [LARGE SCALE GENOMIC DNA]</scope>
    <source>
        <strain evidence="7 8">CBS 611.86</strain>
    </source>
</reference>
<dbReference type="GO" id="GO:0043495">
    <property type="term" value="F:protein-membrane adaptor activity"/>
    <property type="evidence" value="ECO:0007669"/>
    <property type="project" value="TreeGrafter"/>
</dbReference>
<evidence type="ECO:0000256" key="3">
    <source>
        <dbReference type="ARBA" id="ARBA00022989"/>
    </source>
</evidence>
<keyword evidence="4" id="KW-0472">Membrane</keyword>
<comment type="subcellular location">
    <subcellularLocation>
        <location evidence="1">Membrane</location>
    </subcellularLocation>
</comment>
<comment type="caution">
    <text evidence="7">The sequence shown here is derived from an EMBL/GenBank/DDBJ whole genome shotgun (WGS) entry which is preliminary data.</text>
</comment>
<dbReference type="PANTHER" id="PTHR12911">
    <property type="entry name" value="SAD1/UNC-84-LIKE PROTEIN-RELATED"/>
    <property type="match status" value="1"/>
</dbReference>
<proteinExistence type="predicted"/>
<feature type="region of interest" description="Disordered" evidence="5">
    <location>
        <begin position="42"/>
        <end position="63"/>
    </location>
</feature>
<feature type="region of interest" description="Disordered" evidence="5">
    <location>
        <begin position="137"/>
        <end position="189"/>
    </location>
</feature>
<dbReference type="InterPro" id="IPR012919">
    <property type="entry name" value="SUN_dom"/>
</dbReference>
<keyword evidence="8" id="KW-1185">Reference proteome</keyword>
<dbReference type="PROSITE" id="PS51469">
    <property type="entry name" value="SUN"/>
    <property type="match status" value="1"/>
</dbReference>
<dbReference type="Pfam" id="PF07738">
    <property type="entry name" value="Sad1_UNC"/>
    <property type="match status" value="1"/>
</dbReference>
<dbReference type="AlphaFoldDB" id="A0A7C8I8N1"/>
<evidence type="ECO:0000256" key="5">
    <source>
        <dbReference type="SAM" id="MobiDB-lite"/>
    </source>
</evidence>
<evidence type="ECO:0000259" key="6">
    <source>
        <dbReference type="PROSITE" id="PS51469"/>
    </source>
</evidence>
<evidence type="ECO:0000256" key="4">
    <source>
        <dbReference type="ARBA" id="ARBA00023136"/>
    </source>
</evidence>